<sequence length="192" mass="20710">MSAQHALRALGLAAIAVSTLGSSPSHAPRRYHFEGRLVAGERFERVFADSLHFLLRPADHEGWSIVVVGDDSSADFAGIVTPPFHGPNPTQIDSWHFDPRDSSGASPGDDRGFSFVTNRRDYASASAALDVMLWPNDRTDAAVDSAQAVFDGLRTGSGALKITRVKLEKLEAGSPARFDSLSFEVDLILPHP</sequence>
<proteinExistence type="predicted"/>
<protein>
    <submittedName>
        <fullName evidence="1">Uncharacterized protein</fullName>
    </submittedName>
</protein>
<dbReference type="AlphaFoldDB" id="A0A538U142"/>
<evidence type="ECO:0000313" key="2">
    <source>
        <dbReference type="Proteomes" id="UP000319836"/>
    </source>
</evidence>
<accession>A0A538U142</accession>
<reference evidence="1 2" key="1">
    <citation type="journal article" date="2019" name="Nat. Microbiol.">
        <title>Mediterranean grassland soil C-N compound turnover is dependent on rainfall and depth, and is mediated by genomically divergent microorganisms.</title>
        <authorList>
            <person name="Diamond S."/>
            <person name="Andeer P.F."/>
            <person name="Li Z."/>
            <person name="Crits-Christoph A."/>
            <person name="Burstein D."/>
            <person name="Anantharaman K."/>
            <person name="Lane K.R."/>
            <person name="Thomas B.C."/>
            <person name="Pan C."/>
            <person name="Northen T.R."/>
            <person name="Banfield J.F."/>
        </authorList>
    </citation>
    <scope>NUCLEOTIDE SEQUENCE [LARGE SCALE GENOMIC DNA]</scope>
    <source>
        <strain evidence="1">WS_10</strain>
    </source>
</reference>
<name>A0A538U142_UNCEI</name>
<gene>
    <name evidence="1" type="ORF">E6K80_11420</name>
</gene>
<evidence type="ECO:0000313" key="1">
    <source>
        <dbReference type="EMBL" id="TMQ69509.1"/>
    </source>
</evidence>
<organism evidence="1 2">
    <name type="scientific">Eiseniibacteriota bacterium</name>
    <dbReference type="NCBI Taxonomy" id="2212470"/>
    <lineage>
        <taxon>Bacteria</taxon>
        <taxon>Candidatus Eiseniibacteriota</taxon>
    </lineage>
</organism>
<dbReference type="EMBL" id="VBPA01000290">
    <property type="protein sequence ID" value="TMQ69509.1"/>
    <property type="molecule type" value="Genomic_DNA"/>
</dbReference>
<comment type="caution">
    <text evidence="1">The sequence shown here is derived from an EMBL/GenBank/DDBJ whole genome shotgun (WGS) entry which is preliminary data.</text>
</comment>
<dbReference type="Proteomes" id="UP000319836">
    <property type="component" value="Unassembled WGS sequence"/>
</dbReference>